<evidence type="ECO:0000256" key="5">
    <source>
        <dbReference type="ARBA" id="ARBA00022547"/>
    </source>
</evidence>
<dbReference type="FunFam" id="1.20.120.220:FF:000002">
    <property type="entry name" value="ATP synthase subunit a"/>
    <property type="match status" value="1"/>
</dbReference>
<keyword evidence="10 12" id="KW-0472">Membrane</keyword>
<reference evidence="14 15" key="1">
    <citation type="journal article" date="2012" name="J. Bacteriol.">
        <title>Genome Sequence of the Alkane-Degrading Bacterium Alcanivorax hongdengensis Type Strain A-11-3.</title>
        <authorList>
            <person name="Lai Q."/>
            <person name="Shao Z."/>
        </authorList>
    </citation>
    <scope>NUCLEOTIDE SEQUENCE [LARGE SCALE GENOMIC DNA]</scope>
    <source>
        <strain evidence="14 15">A-11-3</strain>
    </source>
</reference>
<dbReference type="SUPFAM" id="SSF81336">
    <property type="entry name" value="F1F0 ATP synthase subunit A"/>
    <property type="match status" value="1"/>
</dbReference>
<dbReference type="PANTHER" id="PTHR42823:SF3">
    <property type="entry name" value="ATP SYNTHASE SUBUNIT A, CHLOROPLASTIC"/>
    <property type="match status" value="1"/>
</dbReference>
<evidence type="ECO:0000313" key="15">
    <source>
        <dbReference type="Proteomes" id="UP000010164"/>
    </source>
</evidence>
<evidence type="ECO:0000256" key="6">
    <source>
        <dbReference type="ARBA" id="ARBA00022692"/>
    </source>
</evidence>
<sequence length="311" mass="34700">MASEHSLTSSEYIQHHLTHLTWGKLPAGFERADGTVLDAPTWTLATTGHEASSMGFMSVNLDTLGWSLALGLIFFVIFRMVARKVVADVPSGTQNFVETVVEFVQDNVKSMFPYQNKMVAPMALTILVWVFLMNFMDLIAIDLLPYGAQLFGEHVLGMDPHHVYFKIVPSTDPNITMGMAFFVFLLILFYSFREKGLGGFLGELSLHPFSSKNMIVQALFIPVNFILEFVNLIAKPVSLGLRLFGNMYAGEMIFILIALTYSGGLGMGVFGGFLQILWGMFHILIISLQAFIFMVLTIVYMSMAYDTGEDH</sequence>
<dbReference type="GO" id="GO:0046933">
    <property type="term" value="F:proton-transporting ATP synthase activity, rotational mechanism"/>
    <property type="evidence" value="ECO:0007669"/>
    <property type="project" value="UniProtKB-UniRule"/>
</dbReference>
<dbReference type="InterPro" id="IPR023011">
    <property type="entry name" value="ATP_synth_F0_asu_AS"/>
</dbReference>
<dbReference type="InterPro" id="IPR035908">
    <property type="entry name" value="F0_ATP_A_sf"/>
</dbReference>
<feature type="transmembrane region" description="Helical" evidence="12">
    <location>
        <begin position="64"/>
        <end position="82"/>
    </location>
</feature>
<keyword evidence="3 12" id="KW-0813">Transport</keyword>
<evidence type="ECO:0000256" key="10">
    <source>
        <dbReference type="ARBA" id="ARBA00023136"/>
    </source>
</evidence>
<feature type="transmembrane region" description="Helical" evidence="12">
    <location>
        <begin position="213"/>
        <end position="233"/>
    </location>
</feature>
<keyword evidence="11 12" id="KW-0066">ATP synthesis</keyword>
<keyword evidence="5 12" id="KW-0138">CF(0)</keyword>
<dbReference type="Proteomes" id="UP000010164">
    <property type="component" value="Unassembled WGS sequence"/>
</dbReference>
<dbReference type="NCBIfam" id="NF004477">
    <property type="entry name" value="PRK05815.1-1"/>
    <property type="match status" value="1"/>
</dbReference>
<dbReference type="CDD" id="cd00310">
    <property type="entry name" value="ATP-synt_Fo_a_6"/>
    <property type="match status" value="1"/>
</dbReference>
<dbReference type="PATRIC" id="fig|1177179.3.peg.2870"/>
<dbReference type="EMBL" id="AMRJ01000030">
    <property type="protein sequence ID" value="EKF73249.1"/>
    <property type="molecule type" value="Genomic_DNA"/>
</dbReference>
<accession>L0W8E8</accession>
<evidence type="ECO:0000256" key="8">
    <source>
        <dbReference type="ARBA" id="ARBA00022989"/>
    </source>
</evidence>
<dbReference type="HAMAP" id="MF_01393">
    <property type="entry name" value="ATP_synth_a_bact"/>
    <property type="match status" value="1"/>
</dbReference>
<keyword evidence="4 12" id="KW-1003">Cell membrane</keyword>
<dbReference type="Gene3D" id="1.20.120.220">
    <property type="entry name" value="ATP synthase, F0 complex, subunit A"/>
    <property type="match status" value="1"/>
</dbReference>
<dbReference type="GO" id="GO:0045259">
    <property type="term" value="C:proton-transporting ATP synthase complex"/>
    <property type="evidence" value="ECO:0007669"/>
    <property type="project" value="UniProtKB-KW"/>
</dbReference>
<evidence type="ECO:0000256" key="3">
    <source>
        <dbReference type="ARBA" id="ARBA00022448"/>
    </source>
</evidence>
<dbReference type="eggNOG" id="COG0356">
    <property type="taxonomic scope" value="Bacteria"/>
</dbReference>
<keyword evidence="8 12" id="KW-1133">Transmembrane helix</keyword>
<evidence type="ECO:0000256" key="12">
    <source>
        <dbReference type="HAMAP-Rule" id="MF_01393"/>
    </source>
</evidence>
<comment type="function">
    <text evidence="12 13">Key component of the proton channel; it plays a direct role in the translocation of protons across the membrane.</text>
</comment>
<evidence type="ECO:0000256" key="11">
    <source>
        <dbReference type="ARBA" id="ARBA00023310"/>
    </source>
</evidence>
<dbReference type="NCBIfam" id="TIGR01131">
    <property type="entry name" value="ATP_synt_6_or_A"/>
    <property type="match status" value="1"/>
</dbReference>
<keyword evidence="6 12" id="KW-0812">Transmembrane</keyword>
<dbReference type="GO" id="GO:0016787">
    <property type="term" value="F:hydrolase activity"/>
    <property type="evidence" value="ECO:0007669"/>
    <property type="project" value="UniProtKB-KW"/>
</dbReference>
<feature type="transmembrane region" description="Helical" evidence="12">
    <location>
        <begin position="281"/>
        <end position="305"/>
    </location>
</feature>
<evidence type="ECO:0000256" key="4">
    <source>
        <dbReference type="ARBA" id="ARBA00022475"/>
    </source>
</evidence>
<organism evidence="14 15">
    <name type="scientific">Alcanivorax hongdengensis A-11-3</name>
    <dbReference type="NCBI Taxonomy" id="1177179"/>
    <lineage>
        <taxon>Bacteria</taxon>
        <taxon>Pseudomonadati</taxon>
        <taxon>Pseudomonadota</taxon>
        <taxon>Gammaproteobacteria</taxon>
        <taxon>Oceanospirillales</taxon>
        <taxon>Alcanivoracaceae</taxon>
        <taxon>Alcanivorax</taxon>
    </lineage>
</organism>
<dbReference type="STRING" id="1177179.A11A3_14557"/>
<dbReference type="Pfam" id="PF00119">
    <property type="entry name" value="ATP-synt_A"/>
    <property type="match status" value="1"/>
</dbReference>
<keyword evidence="14" id="KW-0378">Hydrolase</keyword>
<evidence type="ECO:0000256" key="9">
    <source>
        <dbReference type="ARBA" id="ARBA00023065"/>
    </source>
</evidence>
<feature type="transmembrane region" description="Helical" evidence="12">
    <location>
        <begin position="119"/>
        <end position="141"/>
    </location>
</feature>
<feature type="transmembrane region" description="Helical" evidence="12">
    <location>
        <begin position="253"/>
        <end position="274"/>
    </location>
</feature>
<dbReference type="AlphaFoldDB" id="L0W8E8"/>
<dbReference type="GO" id="GO:0042777">
    <property type="term" value="P:proton motive force-driven plasma membrane ATP synthesis"/>
    <property type="evidence" value="ECO:0007669"/>
    <property type="project" value="TreeGrafter"/>
</dbReference>
<comment type="similarity">
    <text evidence="2 12 13">Belongs to the ATPase A chain family.</text>
</comment>
<dbReference type="PROSITE" id="PS00449">
    <property type="entry name" value="ATPASE_A"/>
    <property type="match status" value="1"/>
</dbReference>
<proteinExistence type="inferred from homology"/>
<dbReference type="GO" id="GO:0005886">
    <property type="term" value="C:plasma membrane"/>
    <property type="evidence" value="ECO:0007669"/>
    <property type="project" value="UniProtKB-SubCell"/>
</dbReference>
<gene>
    <name evidence="12" type="primary">atpB</name>
    <name evidence="14" type="ORF">A11A3_14557</name>
</gene>
<dbReference type="OrthoDB" id="9789241at2"/>
<dbReference type="RefSeq" id="WP_008930081.1">
    <property type="nucleotide sequence ID" value="NZ_AMRJ01000030.1"/>
</dbReference>
<feature type="transmembrane region" description="Helical" evidence="12">
    <location>
        <begin position="175"/>
        <end position="192"/>
    </location>
</feature>
<evidence type="ECO:0000313" key="14">
    <source>
        <dbReference type="EMBL" id="EKF73249.1"/>
    </source>
</evidence>
<evidence type="ECO:0000256" key="13">
    <source>
        <dbReference type="RuleBase" id="RU000483"/>
    </source>
</evidence>
<keyword evidence="7 12" id="KW-0375">Hydrogen ion transport</keyword>
<evidence type="ECO:0000256" key="1">
    <source>
        <dbReference type="ARBA" id="ARBA00004141"/>
    </source>
</evidence>
<dbReference type="InterPro" id="IPR000568">
    <property type="entry name" value="ATP_synth_F0_asu"/>
</dbReference>
<comment type="subcellular location">
    <subcellularLocation>
        <location evidence="12 13">Cell membrane</location>
        <topology evidence="12 13">Multi-pass membrane protein</topology>
    </subcellularLocation>
    <subcellularLocation>
        <location evidence="1">Membrane</location>
        <topology evidence="1">Multi-pass membrane protein</topology>
    </subcellularLocation>
</comment>
<dbReference type="PANTHER" id="PTHR42823">
    <property type="entry name" value="ATP SYNTHASE SUBUNIT A, CHLOROPLASTIC"/>
    <property type="match status" value="1"/>
</dbReference>
<keyword evidence="15" id="KW-1185">Reference proteome</keyword>
<evidence type="ECO:0000256" key="2">
    <source>
        <dbReference type="ARBA" id="ARBA00006810"/>
    </source>
</evidence>
<protein>
    <recommendedName>
        <fullName evidence="12 13">ATP synthase subunit a</fullName>
    </recommendedName>
    <alternativeName>
        <fullName evidence="12">ATP synthase F0 sector subunit a</fullName>
    </alternativeName>
    <alternativeName>
        <fullName evidence="12">F-ATPase subunit 6</fullName>
    </alternativeName>
</protein>
<dbReference type="InterPro" id="IPR045082">
    <property type="entry name" value="ATP_syn_F0_a_bact/chloroplast"/>
</dbReference>
<name>L0W8E8_9GAMM</name>
<comment type="caution">
    <text evidence="14">The sequence shown here is derived from an EMBL/GenBank/DDBJ whole genome shotgun (WGS) entry which is preliminary data.</text>
</comment>
<evidence type="ECO:0000256" key="7">
    <source>
        <dbReference type="ARBA" id="ARBA00022781"/>
    </source>
</evidence>
<keyword evidence="9 12" id="KW-0406">Ion transport</keyword>